<comment type="caution">
    <text evidence="2">The sequence shown here is derived from an EMBL/GenBank/DDBJ whole genome shotgun (WGS) entry which is preliminary data.</text>
</comment>
<keyword evidence="1" id="KW-0732">Signal</keyword>
<evidence type="ECO:0000313" key="2">
    <source>
        <dbReference type="EMBL" id="KAA1132824.1"/>
    </source>
</evidence>
<name>A0A5B0S8C8_PUCGR</name>
<evidence type="ECO:0000256" key="1">
    <source>
        <dbReference type="SAM" id="SignalP"/>
    </source>
</evidence>
<reference evidence="2 3" key="1">
    <citation type="submission" date="2019-05" db="EMBL/GenBank/DDBJ databases">
        <title>Emergence of the Ug99 lineage of the wheat stem rust pathogen through somatic hybridization.</title>
        <authorList>
            <person name="Li F."/>
            <person name="Upadhyaya N.M."/>
            <person name="Sperschneider J."/>
            <person name="Matny O."/>
            <person name="Nguyen-Phuc H."/>
            <person name="Mago R."/>
            <person name="Raley C."/>
            <person name="Miller M.E."/>
            <person name="Silverstein K.A.T."/>
            <person name="Henningsen E."/>
            <person name="Hirsch C.D."/>
            <person name="Visser B."/>
            <person name="Pretorius Z.A."/>
            <person name="Steffenson B.J."/>
            <person name="Schwessinger B."/>
            <person name="Dodds P.N."/>
            <person name="Figueroa M."/>
        </authorList>
    </citation>
    <scope>NUCLEOTIDE SEQUENCE [LARGE SCALE GENOMIC DNA]</scope>
    <source>
        <strain evidence="2 3">Ug99</strain>
    </source>
</reference>
<sequence>MDLNYMLCILAICLIRLSASKWLPQLHTNQTTDQITSKSKNTPIPPPLAYQQPAATSTMAVFPTTQQKKKVNKTTTTQSKP</sequence>
<protein>
    <submittedName>
        <fullName evidence="2">Uncharacterized protein</fullName>
    </submittedName>
</protein>
<accession>A0A5B0S8C8</accession>
<dbReference type="AlphaFoldDB" id="A0A5B0S8C8"/>
<proteinExistence type="predicted"/>
<dbReference type="EMBL" id="VDEP01000076">
    <property type="protein sequence ID" value="KAA1132824.1"/>
    <property type="molecule type" value="Genomic_DNA"/>
</dbReference>
<organism evidence="2 3">
    <name type="scientific">Puccinia graminis f. sp. tritici</name>
    <dbReference type="NCBI Taxonomy" id="56615"/>
    <lineage>
        <taxon>Eukaryota</taxon>
        <taxon>Fungi</taxon>
        <taxon>Dikarya</taxon>
        <taxon>Basidiomycota</taxon>
        <taxon>Pucciniomycotina</taxon>
        <taxon>Pucciniomycetes</taxon>
        <taxon>Pucciniales</taxon>
        <taxon>Pucciniaceae</taxon>
        <taxon>Puccinia</taxon>
    </lineage>
</organism>
<gene>
    <name evidence="2" type="ORF">PGTUg99_022222</name>
</gene>
<feature type="chain" id="PRO_5022763286" evidence="1">
    <location>
        <begin position="21"/>
        <end position="81"/>
    </location>
</feature>
<feature type="signal peptide" evidence="1">
    <location>
        <begin position="1"/>
        <end position="20"/>
    </location>
</feature>
<evidence type="ECO:0000313" key="3">
    <source>
        <dbReference type="Proteomes" id="UP000325313"/>
    </source>
</evidence>
<dbReference type="Proteomes" id="UP000325313">
    <property type="component" value="Unassembled WGS sequence"/>
</dbReference>